<dbReference type="InterPro" id="IPR024079">
    <property type="entry name" value="MetalloPept_cat_dom_sf"/>
</dbReference>
<dbReference type="Proteomes" id="UP000238605">
    <property type="component" value="Unassembled WGS sequence"/>
</dbReference>
<dbReference type="InterPro" id="IPR032534">
    <property type="entry name" value="EcxA_zinc-bd"/>
</dbReference>
<protein>
    <submittedName>
        <fullName evidence="5">Metallopeptidase</fullName>
    </submittedName>
</protein>
<proteinExistence type="predicted"/>
<keyword evidence="6" id="KW-1185">Reference proteome</keyword>
<evidence type="ECO:0000256" key="2">
    <source>
        <dbReference type="SAM" id="SignalP"/>
    </source>
</evidence>
<dbReference type="EMBL" id="PSNX01000001">
    <property type="protein sequence ID" value="PPE67948.1"/>
    <property type="molecule type" value="Genomic_DNA"/>
</dbReference>
<reference evidence="5 6" key="1">
    <citation type="submission" date="2018-02" db="EMBL/GenBank/DDBJ databases">
        <title>Reclassifiation of [Polyangium] brachysporum DSM 7029 as Guopingzhaonella breviflexa gen. nov., sp. nov., a member of the family Comamonadaceae.</title>
        <authorList>
            <person name="Tang B."/>
        </authorList>
    </citation>
    <scope>NUCLEOTIDE SEQUENCE [LARGE SCALE GENOMIC DNA]</scope>
    <source>
        <strain evidence="5 6">BCRC 80649</strain>
    </source>
</reference>
<accession>A0A2S5SZ95</accession>
<feature type="domain" description="DUF5117" evidence="4">
    <location>
        <begin position="114"/>
        <end position="317"/>
    </location>
</feature>
<feature type="signal peptide" evidence="2">
    <location>
        <begin position="1"/>
        <end position="30"/>
    </location>
</feature>
<evidence type="ECO:0000313" key="5">
    <source>
        <dbReference type="EMBL" id="PPE67948.1"/>
    </source>
</evidence>
<feature type="domain" description="EcxA zinc-binding" evidence="3">
    <location>
        <begin position="487"/>
        <end position="808"/>
    </location>
</feature>
<evidence type="ECO:0000313" key="6">
    <source>
        <dbReference type="Proteomes" id="UP000238605"/>
    </source>
</evidence>
<comment type="caution">
    <text evidence="5">The sequence shown here is derived from an EMBL/GenBank/DDBJ whole genome shotgun (WGS) entry which is preliminary data.</text>
</comment>
<dbReference type="SUPFAM" id="SSF55486">
    <property type="entry name" value="Metalloproteases ('zincins'), catalytic domain"/>
    <property type="match status" value="1"/>
</dbReference>
<dbReference type="InterPro" id="IPR033413">
    <property type="entry name" value="DUF5117"/>
</dbReference>
<gene>
    <name evidence="5" type="ORF">C1704_00230</name>
</gene>
<dbReference type="Pfam" id="PF16313">
    <property type="entry name" value="DUF4953"/>
    <property type="match status" value="1"/>
</dbReference>
<name>A0A2S5SZ95_9BURK</name>
<keyword evidence="2" id="KW-0732">Signal</keyword>
<feature type="compositionally biased region" description="Pro residues" evidence="1">
    <location>
        <begin position="44"/>
        <end position="54"/>
    </location>
</feature>
<feature type="region of interest" description="Disordered" evidence="1">
    <location>
        <begin position="35"/>
        <end position="55"/>
    </location>
</feature>
<dbReference type="PANTHER" id="PTHR38478:SF1">
    <property type="entry name" value="ZINC DEPENDENT METALLOPROTEASE DOMAIN LIPOPROTEIN"/>
    <property type="match status" value="1"/>
</dbReference>
<evidence type="ECO:0000259" key="4">
    <source>
        <dbReference type="Pfam" id="PF17148"/>
    </source>
</evidence>
<evidence type="ECO:0000256" key="1">
    <source>
        <dbReference type="SAM" id="MobiDB-lite"/>
    </source>
</evidence>
<dbReference type="Pfam" id="PF17148">
    <property type="entry name" value="DUF5117"/>
    <property type="match status" value="1"/>
</dbReference>
<feature type="chain" id="PRO_5015399630" evidence="2">
    <location>
        <begin position="31"/>
        <end position="894"/>
    </location>
</feature>
<dbReference type="Gene3D" id="3.40.390.10">
    <property type="entry name" value="Collagenase (Catalytic Domain)"/>
    <property type="match status" value="1"/>
</dbReference>
<organism evidence="5 6">
    <name type="scientific">Caldimonas caldifontis</name>
    <dbReference type="NCBI Taxonomy" id="1452508"/>
    <lineage>
        <taxon>Bacteria</taxon>
        <taxon>Pseudomonadati</taxon>
        <taxon>Pseudomonadota</taxon>
        <taxon>Betaproteobacteria</taxon>
        <taxon>Burkholderiales</taxon>
        <taxon>Sphaerotilaceae</taxon>
        <taxon>Caldimonas</taxon>
    </lineage>
</organism>
<dbReference type="AlphaFoldDB" id="A0A2S5SZ95"/>
<dbReference type="InterPro" id="IPR034032">
    <property type="entry name" value="Zn_MMP-like_bac"/>
</dbReference>
<sequence>MAMHATDLFLRPAWRIVMPAALAFSLGACASTPGAPADAASAPASPPATRPAPASPQAFAEVVKGATREDGHLPTWRRDDKVWIELAPARLGQPFLLTINITGSVGQRGLYASQMGRSWLVEWRRMGDRLQLIALNTAVRADGDAALSRAVREGYSDSLLAALPLASAPHPQHQAVLVDASFLLGDIAGYGSAIESAFRLSYTLDRANSQIERVRQSERLTAVQVRQHHTVPRLPVLPPAANGPAAVARPSPPTVLPDARSFFVDLVYNFLALPEQPMRPRAADPRLGHFTHAHTDLTRDLPVQPRVHHIARWRLEKADPMAERSPPREPIVFWLDRNIPERYREAVRAGVLEWNLAFERIGFVGAIEARQQPDDADWDNMDARHASIRWYVGIDAASARGPHHADPRTGEILDADIAIADLFARGARRFIVDTPRGSTEERLAELTAAWRGEGAPAACHYAREVAAEAQFAWELLEARGDIVPDGPQAEAFVQAVIKDVVMHEVGHALGLKHNFKASTAVSFARLGDAAYTAARGTSGSVMDYNAYNIAPAGQPQGAIVNTTLGPYDYWAIEYAYRPFASDEEVQGLARIAARSGEPALAYADDFDAGGLGGIESFDPLANRFDLGDDPLTYYERRLVLSQELWQRVQAREPQAGEDPLRARRAMLSGFGPLRTSADLAAKYVGGMVQVRDLPGPRARPTYTPVAAAEQRRALTFLTRHLFSEDNFRFRPEFLRSLPTDYLDRNVAGPVSVPELVRSVQATVLDRLLSAGTATRVLEMPLYASAGEPVMGLDEVYRRLQAAVWSELRRGGEIAPLRRQLQREHLQRLSALLTRGSGALPADALSLQGLLARELLAELDHALRRPGGSVTTRAHLEDSRALLARSLDASFLRQP</sequence>
<dbReference type="PANTHER" id="PTHR38478">
    <property type="entry name" value="PEPTIDASE M1A AND M12B"/>
    <property type="match status" value="1"/>
</dbReference>
<dbReference type="CDD" id="cd04276">
    <property type="entry name" value="ZnMc_MMP_like_2"/>
    <property type="match status" value="1"/>
</dbReference>
<evidence type="ECO:0000259" key="3">
    <source>
        <dbReference type="Pfam" id="PF16313"/>
    </source>
</evidence>
<dbReference type="GO" id="GO:0008237">
    <property type="term" value="F:metallopeptidase activity"/>
    <property type="evidence" value="ECO:0007669"/>
    <property type="project" value="InterPro"/>
</dbReference>